<dbReference type="Proteomes" id="UP001283361">
    <property type="component" value="Unassembled WGS sequence"/>
</dbReference>
<dbReference type="EMBL" id="JAWDGP010001628">
    <property type="protein sequence ID" value="KAK3789803.1"/>
    <property type="molecule type" value="Genomic_DNA"/>
</dbReference>
<gene>
    <name evidence="1" type="ORF">RRG08_036096</name>
</gene>
<organism evidence="1 2">
    <name type="scientific">Elysia crispata</name>
    <name type="common">lettuce slug</name>
    <dbReference type="NCBI Taxonomy" id="231223"/>
    <lineage>
        <taxon>Eukaryota</taxon>
        <taxon>Metazoa</taxon>
        <taxon>Spiralia</taxon>
        <taxon>Lophotrochozoa</taxon>
        <taxon>Mollusca</taxon>
        <taxon>Gastropoda</taxon>
        <taxon>Heterobranchia</taxon>
        <taxon>Euthyneura</taxon>
        <taxon>Panpulmonata</taxon>
        <taxon>Sacoglossa</taxon>
        <taxon>Placobranchoidea</taxon>
        <taxon>Plakobranchidae</taxon>
        <taxon>Elysia</taxon>
    </lineage>
</organism>
<name>A0AAE1ALD7_9GAST</name>
<keyword evidence="2" id="KW-1185">Reference proteome</keyword>
<evidence type="ECO:0000313" key="1">
    <source>
        <dbReference type="EMBL" id="KAK3789803.1"/>
    </source>
</evidence>
<comment type="caution">
    <text evidence="1">The sequence shown here is derived from an EMBL/GenBank/DDBJ whole genome shotgun (WGS) entry which is preliminary data.</text>
</comment>
<evidence type="ECO:0000313" key="2">
    <source>
        <dbReference type="Proteomes" id="UP001283361"/>
    </source>
</evidence>
<sequence length="72" mass="8298">MLKNYLATLLVTKKLSRRTEDFYRSDLHRCLSFKGAMSLYMSNLKIIRILHTFSPIASLSLSRYVQVSAVCP</sequence>
<reference evidence="1" key="1">
    <citation type="journal article" date="2023" name="G3 (Bethesda)">
        <title>A reference genome for the long-term kleptoplast-retaining sea slug Elysia crispata morphotype clarki.</title>
        <authorList>
            <person name="Eastman K.E."/>
            <person name="Pendleton A.L."/>
            <person name="Shaikh M.A."/>
            <person name="Suttiyut T."/>
            <person name="Ogas R."/>
            <person name="Tomko P."/>
            <person name="Gavelis G."/>
            <person name="Widhalm J.R."/>
            <person name="Wisecaver J.H."/>
        </authorList>
    </citation>
    <scope>NUCLEOTIDE SEQUENCE</scope>
    <source>
        <strain evidence="1">ECLA1</strain>
    </source>
</reference>
<proteinExistence type="predicted"/>
<accession>A0AAE1ALD7</accession>
<protein>
    <submittedName>
        <fullName evidence="1">Uncharacterized protein</fullName>
    </submittedName>
</protein>
<dbReference type="AlphaFoldDB" id="A0AAE1ALD7"/>